<dbReference type="InterPro" id="IPR011006">
    <property type="entry name" value="CheY-like_superfamily"/>
</dbReference>
<dbReference type="InterPro" id="IPR001789">
    <property type="entry name" value="Sig_transdc_resp-reg_receiver"/>
</dbReference>
<dbReference type="RefSeq" id="WP_073108017.1">
    <property type="nucleotide sequence ID" value="NZ_FQZY01000020.1"/>
</dbReference>
<sequence length="884" mass="101360">MDEKQRILVVDDEPINRHILKKLLSNKYEVVEAENGAVAMALLEGNEHNFAAVLLDIIMPVMDGYEFLENIRARKIKELPILVMTGETGAETEQKVLDAGAWDFVMKPYNAKVLFSRLRNAIGRSEAAVYKKMQKMAAHDSLTGLYNRTKMFAESRKMLDANPTIPFVFLRVDIDHFALYNSAFGEEEGDRLLCYIADIFEELAEDHDLLTYGRISADIFCMCARYDGGEERLTDTVNRMQDQLAKYRKDYLLEISVGAYAIEEKTTSMEECYLRASIGAQKCKSQYGKHIGYYDAGTVAKTAQEMQIINEMRQALEEERFVIYLQPKMDITTDQACGAEALVRWQHPERGLIPPGVFIPVFERNGFIATLDYYVWEKICGMLRGWLDMGKEPMPVSVNVSRVSLYNPQLVERLTGLVEKYRIEYRLLQLEITESAYMTNPELMLETIHALRCAGFTILIDDFGSGYSSLNTLKDIEVDILKVDMKFLPVDEEVKKGEIILASVIKMANWLGMSVVVEGVETRMQRDFLIGVGADYVQGYYYSKPIPQKEYEERYVFVEQAAEKEEDCCKMAAPMHNVTILVIDDDETDRALLAEHFRDRYHVQECSSAEAALVYLQNNKQHVRLILVDNIMPGMSGLDFLIYCQDNPNLSPIPKIMITEDERTKDPAKAFRYGAYDYITKPLEWDVVEARISHVMNISRQYRTFENWEVDYRNMAERDQTTGLLNKAAFQKMTMHAMESYPDDIKALLILDVDDFKNVNDNYGHLVGDDVLQEVANILKKEFRQSDLIGRFGGDEFMVLMNRIPNQKIAVKKAEELITKISSACAKDYQINGGVSVGIAFLEEEGRYEELFQHADQALYEAKRTGKGRVEIYEKNRTPRMEPI</sequence>
<dbReference type="SUPFAM" id="SSF141868">
    <property type="entry name" value="EAL domain-like"/>
    <property type="match status" value="1"/>
</dbReference>
<dbReference type="InterPro" id="IPR029787">
    <property type="entry name" value="Nucleotide_cyclase"/>
</dbReference>
<dbReference type="CDD" id="cd01949">
    <property type="entry name" value="GGDEF"/>
    <property type="match status" value="2"/>
</dbReference>
<feature type="modified residue" description="4-aspartylphosphate" evidence="3">
    <location>
        <position position="629"/>
    </location>
</feature>
<name>A0A1M6MSF2_9FIRM</name>
<feature type="domain" description="Response regulatory" evidence="4">
    <location>
        <begin position="579"/>
        <end position="696"/>
    </location>
</feature>
<dbReference type="SMART" id="SM00052">
    <property type="entry name" value="EAL"/>
    <property type="match status" value="1"/>
</dbReference>
<dbReference type="SMART" id="SM00267">
    <property type="entry name" value="GGDEF"/>
    <property type="match status" value="2"/>
</dbReference>
<evidence type="ECO:0000259" key="4">
    <source>
        <dbReference type="PROSITE" id="PS50110"/>
    </source>
</evidence>
<reference evidence="7 8" key="1">
    <citation type="submission" date="2016-11" db="EMBL/GenBank/DDBJ databases">
        <authorList>
            <person name="Jaros S."/>
            <person name="Januszkiewicz K."/>
            <person name="Wedrychowicz H."/>
        </authorList>
    </citation>
    <scope>NUCLEOTIDE SEQUENCE [LARGE SCALE GENOMIC DNA]</scope>
    <source>
        <strain evidence="7 8">DSM 15480</strain>
    </source>
</reference>
<evidence type="ECO:0000259" key="5">
    <source>
        <dbReference type="PROSITE" id="PS50883"/>
    </source>
</evidence>
<dbReference type="STRING" id="1121950.SAMN02745243_01569"/>
<feature type="domain" description="Response regulatory" evidence="4">
    <location>
        <begin position="6"/>
        <end position="122"/>
    </location>
</feature>
<dbReference type="Gene3D" id="3.30.70.270">
    <property type="match status" value="2"/>
</dbReference>
<feature type="modified residue" description="4-aspartylphosphate" evidence="3">
    <location>
        <position position="56"/>
    </location>
</feature>
<dbReference type="OrthoDB" id="9805474at2"/>
<evidence type="ECO:0000256" key="2">
    <source>
        <dbReference type="ARBA" id="ARBA00024867"/>
    </source>
</evidence>
<dbReference type="NCBIfam" id="TIGR00254">
    <property type="entry name" value="GGDEF"/>
    <property type="match status" value="2"/>
</dbReference>
<organism evidence="7 8">
    <name type="scientific">Hespellia stercorisuis DSM 15480</name>
    <dbReference type="NCBI Taxonomy" id="1121950"/>
    <lineage>
        <taxon>Bacteria</taxon>
        <taxon>Bacillati</taxon>
        <taxon>Bacillota</taxon>
        <taxon>Clostridia</taxon>
        <taxon>Lachnospirales</taxon>
        <taxon>Lachnospiraceae</taxon>
        <taxon>Hespellia</taxon>
    </lineage>
</organism>
<proteinExistence type="predicted"/>
<feature type="domain" description="GGDEF" evidence="6">
    <location>
        <begin position="165"/>
        <end position="296"/>
    </location>
</feature>
<evidence type="ECO:0000313" key="8">
    <source>
        <dbReference type="Proteomes" id="UP000184301"/>
    </source>
</evidence>
<dbReference type="CDD" id="cd00156">
    <property type="entry name" value="REC"/>
    <property type="match status" value="1"/>
</dbReference>
<dbReference type="PROSITE" id="PS50883">
    <property type="entry name" value="EAL"/>
    <property type="match status" value="1"/>
</dbReference>
<dbReference type="Proteomes" id="UP000184301">
    <property type="component" value="Unassembled WGS sequence"/>
</dbReference>
<dbReference type="PANTHER" id="PTHR44757">
    <property type="entry name" value="DIGUANYLATE CYCLASE DGCP"/>
    <property type="match status" value="1"/>
</dbReference>
<dbReference type="SUPFAM" id="SSF52172">
    <property type="entry name" value="CheY-like"/>
    <property type="match status" value="2"/>
</dbReference>
<dbReference type="Pfam" id="PF00990">
    <property type="entry name" value="GGDEF"/>
    <property type="match status" value="2"/>
</dbReference>
<dbReference type="InterPro" id="IPR000160">
    <property type="entry name" value="GGDEF_dom"/>
</dbReference>
<evidence type="ECO:0000256" key="3">
    <source>
        <dbReference type="PROSITE-ProRule" id="PRU00169"/>
    </source>
</evidence>
<evidence type="ECO:0000313" key="7">
    <source>
        <dbReference type="EMBL" id="SHJ86342.1"/>
    </source>
</evidence>
<keyword evidence="3" id="KW-0597">Phosphoprotein</keyword>
<dbReference type="CDD" id="cd01948">
    <property type="entry name" value="EAL"/>
    <property type="match status" value="1"/>
</dbReference>
<dbReference type="FunFam" id="3.30.70.270:FF:000001">
    <property type="entry name" value="Diguanylate cyclase domain protein"/>
    <property type="match status" value="1"/>
</dbReference>
<keyword evidence="8" id="KW-1185">Reference proteome</keyword>
<dbReference type="InterPro" id="IPR035919">
    <property type="entry name" value="EAL_sf"/>
</dbReference>
<dbReference type="GO" id="GO:0000160">
    <property type="term" value="P:phosphorelay signal transduction system"/>
    <property type="evidence" value="ECO:0007669"/>
    <property type="project" value="InterPro"/>
</dbReference>
<evidence type="ECO:0000256" key="1">
    <source>
        <dbReference type="ARBA" id="ARBA00018672"/>
    </source>
</evidence>
<dbReference type="PROSITE" id="PS50110">
    <property type="entry name" value="RESPONSE_REGULATORY"/>
    <property type="match status" value="2"/>
</dbReference>
<feature type="domain" description="GGDEF" evidence="6">
    <location>
        <begin position="744"/>
        <end position="875"/>
    </location>
</feature>
<accession>A0A1M6MSF2</accession>
<dbReference type="InterPro" id="IPR052155">
    <property type="entry name" value="Biofilm_reg_signaling"/>
</dbReference>
<dbReference type="Gene3D" id="3.20.20.450">
    <property type="entry name" value="EAL domain"/>
    <property type="match status" value="1"/>
</dbReference>
<dbReference type="PROSITE" id="PS50887">
    <property type="entry name" value="GGDEF"/>
    <property type="match status" value="2"/>
</dbReference>
<dbReference type="Pfam" id="PF00072">
    <property type="entry name" value="Response_reg"/>
    <property type="match status" value="2"/>
</dbReference>
<dbReference type="SMART" id="SM00448">
    <property type="entry name" value="REC"/>
    <property type="match status" value="2"/>
</dbReference>
<dbReference type="Gene3D" id="3.40.50.2300">
    <property type="match status" value="2"/>
</dbReference>
<dbReference type="SUPFAM" id="SSF55073">
    <property type="entry name" value="Nucleotide cyclase"/>
    <property type="match status" value="2"/>
</dbReference>
<comment type="function">
    <text evidence="2">May play the central regulatory role in sporulation. It may be an element of the effector pathway responsible for the activation of sporulation genes in response to nutritional stress. Spo0A may act in concert with spo0H (a sigma factor) to control the expression of some genes that are critical to the sporulation process.</text>
</comment>
<protein>
    <recommendedName>
        <fullName evidence="1">Stage 0 sporulation protein A homolog</fullName>
    </recommendedName>
</protein>
<evidence type="ECO:0000259" key="6">
    <source>
        <dbReference type="PROSITE" id="PS50887"/>
    </source>
</evidence>
<dbReference type="InterPro" id="IPR043128">
    <property type="entry name" value="Rev_trsase/Diguanyl_cyclase"/>
</dbReference>
<dbReference type="PANTHER" id="PTHR44757:SF2">
    <property type="entry name" value="BIOFILM ARCHITECTURE MAINTENANCE PROTEIN MBAA"/>
    <property type="match status" value="1"/>
</dbReference>
<feature type="domain" description="EAL" evidence="5">
    <location>
        <begin position="305"/>
        <end position="559"/>
    </location>
</feature>
<gene>
    <name evidence="7" type="ORF">SAMN02745243_01569</name>
</gene>
<dbReference type="AlphaFoldDB" id="A0A1M6MSF2"/>
<dbReference type="EMBL" id="FQZY01000020">
    <property type="protein sequence ID" value="SHJ86342.1"/>
    <property type="molecule type" value="Genomic_DNA"/>
</dbReference>
<dbReference type="InterPro" id="IPR001633">
    <property type="entry name" value="EAL_dom"/>
</dbReference>
<dbReference type="Pfam" id="PF00563">
    <property type="entry name" value="EAL"/>
    <property type="match status" value="1"/>
</dbReference>